<gene>
    <name evidence="1" type="ORF">MML48_2g00014249</name>
</gene>
<dbReference type="EMBL" id="CM043016">
    <property type="protein sequence ID" value="KAI4467455.1"/>
    <property type="molecule type" value="Genomic_DNA"/>
</dbReference>
<proteinExistence type="predicted"/>
<comment type="caution">
    <text evidence="1">The sequence shown here is derived from an EMBL/GenBank/DDBJ whole genome shotgun (WGS) entry which is preliminary data.</text>
</comment>
<evidence type="ECO:0000313" key="2">
    <source>
        <dbReference type="Proteomes" id="UP001056778"/>
    </source>
</evidence>
<evidence type="ECO:0000313" key="1">
    <source>
        <dbReference type="EMBL" id="KAI4467455.1"/>
    </source>
</evidence>
<protein>
    <submittedName>
        <fullName evidence="1">Arsenite inducuble rna associated protein aip-1-related</fullName>
    </submittedName>
</protein>
<accession>A0ACB9TLA0</accession>
<sequence length="266" mass="30138">MEFPYVGKQCDHPQCKQLEFLPLKCKCDKVFCPDHFNQHVQICESTASNIVTHLKKIEETYQCCYDGCKSTSIVPLICDKCQKHFCIKHRHINECAPLEPAAVAEAKQKILAPIQQFNEAKASVDRELDKNLENAKKKVKNQETANKVQLMRIKNKATGLKSVPLIDRVYFNVHYPTSIASKVVPIFVSKTWSIGKAIDAIAQEFKIPNNNNQTVSQKLRLFKVDDGHILTSTMSEKVEGLLNTQMIINGQSLKLEYVSDECLSLN</sequence>
<keyword evidence="2" id="KW-1185">Reference proteome</keyword>
<reference evidence="1" key="1">
    <citation type="submission" date="2022-04" db="EMBL/GenBank/DDBJ databases">
        <title>Chromosome-scale genome assembly of Holotrichia oblita Faldermann.</title>
        <authorList>
            <person name="Rongchong L."/>
        </authorList>
    </citation>
    <scope>NUCLEOTIDE SEQUENCE</scope>
    <source>
        <strain evidence="1">81SQS9</strain>
    </source>
</reference>
<name>A0ACB9TLA0_HOLOL</name>
<dbReference type="Proteomes" id="UP001056778">
    <property type="component" value="Chromosome 2"/>
</dbReference>
<organism evidence="1 2">
    <name type="scientific">Holotrichia oblita</name>
    <name type="common">Chafer beetle</name>
    <dbReference type="NCBI Taxonomy" id="644536"/>
    <lineage>
        <taxon>Eukaryota</taxon>
        <taxon>Metazoa</taxon>
        <taxon>Ecdysozoa</taxon>
        <taxon>Arthropoda</taxon>
        <taxon>Hexapoda</taxon>
        <taxon>Insecta</taxon>
        <taxon>Pterygota</taxon>
        <taxon>Neoptera</taxon>
        <taxon>Endopterygota</taxon>
        <taxon>Coleoptera</taxon>
        <taxon>Polyphaga</taxon>
        <taxon>Scarabaeiformia</taxon>
        <taxon>Scarabaeidae</taxon>
        <taxon>Melolonthinae</taxon>
        <taxon>Holotrichia</taxon>
    </lineage>
</organism>